<dbReference type="NCBIfam" id="TIGR02937">
    <property type="entry name" value="sigma70-ECF"/>
    <property type="match status" value="1"/>
</dbReference>
<keyword evidence="2" id="KW-0805">Transcription regulation</keyword>
<dbReference type="RefSeq" id="WP_173078546.1">
    <property type="nucleotide sequence ID" value="NZ_BAABJB010000004.1"/>
</dbReference>
<dbReference type="InterPro" id="IPR036388">
    <property type="entry name" value="WH-like_DNA-bd_sf"/>
</dbReference>
<feature type="domain" description="RNA polymerase sigma factor 70 region 4 type 2" evidence="7">
    <location>
        <begin position="134"/>
        <end position="183"/>
    </location>
</feature>
<evidence type="ECO:0000259" key="6">
    <source>
        <dbReference type="Pfam" id="PF04542"/>
    </source>
</evidence>
<gene>
    <name evidence="8" type="ORF">Prum_051180</name>
</gene>
<dbReference type="GO" id="GO:0003677">
    <property type="term" value="F:DNA binding"/>
    <property type="evidence" value="ECO:0007669"/>
    <property type="project" value="InterPro"/>
</dbReference>
<evidence type="ECO:0000256" key="4">
    <source>
        <dbReference type="ARBA" id="ARBA00023163"/>
    </source>
</evidence>
<evidence type="ECO:0000256" key="3">
    <source>
        <dbReference type="ARBA" id="ARBA00023082"/>
    </source>
</evidence>
<reference evidence="8 9" key="2">
    <citation type="submission" date="2020-03" db="EMBL/GenBank/DDBJ databases">
        <authorList>
            <person name="Ichikawa N."/>
            <person name="Kimura A."/>
            <person name="Kitahashi Y."/>
            <person name="Uohara A."/>
        </authorList>
    </citation>
    <scope>NUCLEOTIDE SEQUENCE [LARGE SCALE GENOMIC DNA]</scope>
    <source>
        <strain evidence="8 9">NBRC 108638</strain>
    </source>
</reference>
<dbReference type="InterPro" id="IPR013249">
    <property type="entry name" value="RNA_pol_sigma70_r4_t2"/>
</dbReference>
<dbReference type="EMBL" id="BLPG01000001">
    <property type="protein sequence ID" value="GFJ91476.1"/>
    <property type="molecule type" value="Genomic_DNA"/>
</dbReference>
<dbReference type="GO" id="GO:0000428">
    <property type="term" value="C:DNA-directed RNA polymerase complex"/>
    <property type="evidence" value="ECO:0007669"/>
    <property type="project" value="UniProtKB-KW"/>
</dbReference>
<name>A0A6V8LBL9_9ACTN</name>
<comment type="similarity">
    <text evidence="1">Belongs to the sigma-70 factor family. ECF subfamily.</text>
</comment>
<keyword evidence="4" id="KW-0804">Transcription</keyword>
<evidence type="ECO:0000256" key="1">
    <source>
        <dbReference type="ARBA" id="ARBA00010641"/>
    </source>
</evidence>
<dbReference type="SUPFAM" id="SSF88946">
    <property type="entry name" value="Sigma2 domain of RNA polymerase sigma factors"/>
    <property type="match status" value="1"/>
</dbReference>
<dbReference type="GO" id="GO:0006352">
    <property type="term" value="P:DNA-templated transcription initiation"/>
    <property type="evidence" value="ECO:0007669"/>
    <property type="project" value="InterPro"/>
</dbReference>
<evidence type="ECO:0000259" key="7">
    <source>
        <dbReference type="Pfam" id="PF08281"/>
    </source>
</evidence>
<dbReference type="InterPro" id="IPR014284">
    <property type="entry name" value="RNA_pol_sigma-70_dom"/>
</dbReference>
<proteinExistence type="inferred from homology"/>
<dbReference type="Gene3D" id="1.10.1740.10">
    <property type="match status" value="1"/>
</dbReference>
<dbReference type="InterPro" id="IPR039425">
    <property type="entry name" value="RNA_pol_sigma-70-like"/>
</dbReference>
<dbReference type="PANTHER" id="PTHR43133:SF66">
    <property type="entry name" value="ECF RNA POLYMERASE SIGMA FACTOR SIGK"/>
    <property type="match status" value="1"/>
</dbReference>
<dbReference type="InterPro" id="IPR013325">
    <property type="entry name" value="RNA_pol_sigma_r2"/>
</dbReference>
<dbReference type="InterPro" id="IPR013324">
    <property type="entry name" value="RNA_pol_sigma_r3/r4-like"/>
</dbReference>
<dbReference type="InterPro" id="IPR007627">
    <property type="entry name" value="RNA_pol_sigma70_r2"/>
</dbReference>
<dbReference type="Pfam" id="PF04542">
    <property type="entry name" value="Sigma70_r2"/>
    <property type="match status" value="1"/>
</dbReference>
<protein>
    <submittedName>
        <fullName evidence="8">DNA-directed RNA polymerase sigma-70 factor</fullName>
    </submittedName>
</protein>
<dbReference type="AlphaFoldDB" id="A0A6V8LBL9"/>
<dbReference type="GO" id="GO:0016987">
    <property type="term" value="F:sigma factor activity"/>
    <property type="evidence" value="ECO:0007669"/>
    <property type="project" value="UniProtKB-KW"/>
</dbReference>
<feature type="region of interest" description="Disordered" evidence="5">
    <location>
        <begin position="194"/>
        <end position="222"/>
    </location>
</feature>
<sequence length="222" mass="23568">MEVAEAPIDLHAPPDLAGTVLAAQAGDESAFLTVYRTLQPVLMRYLRVLVGDDADDVASEAWLQIARDLGGFRGDWDKFRGWAVTIARHRAMDHLRSARRRPSVAAPVEHFADLTGTEDTVEAAMESVGTSAAIALIGTLPRDQAEAVLLRVVVGLDAETAGRVLGKRAGAVRTAAYRGLRRLAEQLGASERAGAAASGLRSEATREGGAFDAARANEQKAL</sequence>
<keyword evidence="8" id="KW-0240">DNA-directed RNA polymerase</keyword>
<evidence type="ECO:0000256" key="5">
    <source>
        <dbReference type="SAM" id="MobiDB-lite"/>
    </source>
</evidence>
<keyword evidence="9" id="KW-1185">Reference proteome</keyword>
<evidence type="ECO:0000256" key="2">
    <source>
        <dbReference type="ARBA" id="ARBA00023015"/>
    </source>
</evidence>
<dbReference type="Gene3D" id="1.10.10.10">
    <property type="entry name" value="Winged helix-like DNA-binding domain superfamily/Winged helix DNA-binding domain"/>
    <property type="match status" value="1"/>
</dbReference>
<dbReference type="SUPFAM" id="SSF88659">
    <property type="entry name" value="Sigma3 and sigma4 domains of RNA polymerase sigma factors"/>
    <property type="match status" value="1"/>
</dbReference>
<evidence type="ECO:0000313" key="8">
    <source>
        <dbReference type="EMBL" id="GFJ91476.1"/>
    </source>
</evidence>
<evidence type="ECO:0000313" key="9">
    <source>
        <dbReference type="Proteomes" id="UP000482960"/>
    </source>
</evidence>
<reference evidence="8 9" key="1">
    <citation type="submission" date="2020-03" db="EMBL/GenBank/DDBJ databases">
        <title>Whole genome shotgun sequence of Phytohabitans rumicis NBRC 108638.</title>
        <authorList>
            <person name="Komaki H."/>
            <person name="Tamura T."/>
        </authorList>
    </citation>
    <scope>NUCLEOTIDE SEQUENCE [LARGE SCALE GENOMIC DNA]</scope>
    <source>
        <strain evidence="8 9">NBRC 108638</strain>
    </source>
</reference>
<organism evidence="8 9">
    <name type="scientific">Phytohabitans rumicis</name>
    <dbReference type="NCBI Taxonomy" id="1076125"/>
    <lineage>
        <taxon>Bacteria</taxon>
        <taxon>Bacillati</taxon>
        <taxon>Actinomycetota</taxon>
        <taxon>Actinomycetes</taxon>
        <taxon>Micromonosporales</taxon>
        <taxon>Micromonosporaceae</taxon>
    </lineage>
</organism>
<dbReference type="Proteomes" id="UP000482960">
    <property type="component" value="Unassembled WGS sequence"/>
</dbReference>
<feature type="domain" description="RNA polymerase sigma-70 region 2" evidence="6">
    <location>
        <begin position="35"/>
        <end position="101"/>
    </location>
</feature>
<dbReference type="PANTHER" id="PTHR43133">
    <property type="entry name" value="RNA POLYMERASE ECF-TYPE SIGMA FACTO"/>
    <property type="match status" value="1"/>
</dbReference>
<accession>A0A6V8LBL9</accession>
<comment type="caution">
    <text evidence="8">The sequence shown here is derived from an EMBL/GenBank/DDBJ whole genome shotgun (WGS) entry which is preliminary data.</text>
</comment>
<keyword evidence="3" id="KW-0731">Sigma factor</keyword>
<dbReference type="Pfam" id="PF08281">
    <property type="entry name" value="Sigma70_r4_2"/>
    <property type="match status" value="1"/>
</dbReference>